<evidence type="ECO:0000256" key="1">
    <source>
        <dbReference type="SAM" id="MobiDB-lite"/>
    </source>
</evidence>
<reference evidence="2" key="1">
    <citation type="journal article" date="2022" name="bioRxiv">
        <title>Sequencing and chromosome-scale assembly of the giantPleurodeles waltlgenome.</title>
        <authorList>
            <person name="Brown T."/>
            <person name="Elewa A."/>
            <person name="Iarovenko S."/>
            <person name="Subramanian E."/>
            <person name="Araus A.J."/>
            <person name="Petzold A."/>
            <person name="Susuki M."/>
            <person name="Suzuki K.-i.T."/>
            <person name="Hayashi T."/>
            <person name="Toyoda A."/>
            <person name="Oliveira C."/>
            <person name="Osipova E."/>
            <person name="Leigh N.D."/>
            <person name="Simon A."/>
            <person name="Yun M.H."/>
        </authorList>
    </citation>
    <scope>NUCLEOTIDE SEQUENCE</scope>
    <source>
        <strain evidence="2">20211129_DDA</strain>
        <tissue evidence="2">Liver</tissue>
    </source>
</reference>
<protein>
    <submittedName>
        <fullName evidence="2">Uncharacterized protein</fullName>
    </submittedName>
</protein>
<evidence type="ECO:0000313" key="2">
    <source>
        <dbReference type="EMBL" id="KAJ1207492.1"/>
    </source>
</evidence>
<evidence type="ECO:0000313" key="3">
    <source>
        <dbReference type="Proteomes" id="UP001066276"/>
    </source>
</evidence>
<feature type="compositionally biased region" description="Basic and acidic residues" evidence="1">
    <location>
        <begin position="39"/>
        <end position="68"/>
    </location>
</feature>
<gene>
    <name evidence="2" type="ORF">NDU88_002883</name>
</gene>
<feature type="compositionally biased region" description="Polar residues" evidence="1">
    <location>
        <begin position="92"/>
        <end position="108"/>
    </location>
</feature>
<sequence length="137" mass="14600">MEEVPNLEVLQSGTNLVGLLGDGGQKQALRAVTRRRGRGGGDRRSEDGERRGGDRRSGNGEREGRGFGEDGEEGRGGLGGEYCTGRVGRTLEPSSTARRSERTGSTSPEFPATLWEEHGLSRCVGQDLTVIKGEGGR</sequence>
<proteinExistence type="predicted"/>
<keyword evidence="3" id="KW-1185">Reference proteome</keyword>
<dbReference type="Proteomes" id="UP001066276">
    <property type="component" value="Chromosome 1_2"/>
</dbReference>
<comment type="caution">
    <text evidence="2">The sequence shown here is derived from an EMBL/GenBank/DDBJ whole genome shotgun (WGS) entry which is preliminary data.</text>
</comment>
<name>A0AAV7W3P0_PLEWA</name>
<organism evidence="2 3">
    <name type="scientific">Pleurodeles waltl</name>
    <name type="common">Iberian ribbed newt</name>
    <dbReference type="NCBI Taxonomy" id="8319"/>
    <lineage>
        <taxon>Eukaryota</taxon>
        <taxon>Metazoa</taxon>
        <taxon>Chordata</taxon>
        <taxon>Craniata</taxon>
        <taxon>Vertebrata</taxon>
        <taxon>Euteleostomi</taxon>
        <taxon>Amphibia</taxon>
        <taxon>Batrachia</taxon>
        <taxon>Caudata</taxon>
        <taxon>Salamandroidea</taxon>
        <taxon>Salamandridae</taxon>
        <taxon>Pleurodelinae</taxon>
        <taxon>Pleurodeles</taxon>
    </lineage>
</organism>
<dbReference type="AlphaFoldDB" id="A0AAV7W3P0"/>
<dbReference type="EMBL" id="JANPWB010000002">
    <property type="protein sequence ID" value="KAJ1207492.1"/>
    <property type="molecule type" value="Genomic_DNA"/>
</dbReference>
<feature type="region of interest" description="Disordered" evidence="1">
    <location>
        <begin position="18"/>
        <end position="112"/>
    </location>
</feature>
<accession>A0AAV7W3P0</accession>